<keyword evidence="2" id="KW-1185">Reference proteome</keyword>
<gene>
    <name evidence="1" type="ORF">PIB30_050207</name>
</gene>
<protein>
    <submittedName>
        <fullName evidence="1">Uncharacterized protein</fullName>
    </submittedName>
</protein>
<organism evidence="1 2">
    <name type="scientific">Stylosanthes scabra</name>
    <dbReference type="NCBI Taxonomy" id="79078"/>
    <lineage>
        <taxon>Eukaryota</taxon>
        <taxon>Viridiplantae</taxon>
        <taxon>Streptophyta</taxon>
        <taxon>Embryophyta</taxon>
        <taxon>Tracheophyta</taxon>
        <taxon>Spermatophyta</taxon>
        <taxon>Magnoliopsida</taxon>
        <taxon>eudicotyledons</taxon>
        <taxon>Gunneridae</taxon>
        <taxon>Pentapetalae</taxon>
        <taxon>rosids</taxon>
        <taxon>fabids</taxon>
        <taxon>Fabales</taxon>
        <taxon>Fabaceae</taxon>
        <taxon>Papilionoideae</taxon>
        <taxon>50 kb inversion clade</taxon>
        <taxon>dalbergioids sensu lato</taxon>
        <taxon>Dalbergieae</taxon>
        <taxon>Pterocarpus clade</taxon>
        <taxon>Stylosanthes</taxon>
    </lineage>
</organism>
<proteinExistence type="predicted"/>
<dbReference type="PANTHER" id="PTHR46033:SF82">
    <property type="entry name" value="AMINOTRANSFERASE-LIKE PLANT MOBILE DOMAIN-CONTAINING PROTEIN"/>
    <property type="match status" value="1"/>
</dbReference>
<name>A0ABU6VGN9_9FABA</name>
<comment type="caution">
    <text evidence="1">The sequence shown here is derived from an EMBL/GenBank/DDBJ whole genome shotgun (WGS) entry which is preliminary data.</text>
</comment>
<evidence type="ECO:0000313" key="2">
    <source>
        <dbReference type="Proteomes" id="UP001341840"/>
    </source>
</evidence>
<dbReference type="PANTHER" id="PTHR46033">
    <property type="entry name" value="PROTEIN MAIN-LIKE 2"/>
    <property type="match status" value="1"/>
</dbReference>
<sequence>MQDVAYHLGLHTDGDPISGCVRDFRVWYGTDTWEMAEEYLGGRPPAGGGKNYAGVKITWLRQRVQMTPGYGAPPDVLQQYARCYVMMMIEGRLFPRQDQQHRVAAHSIVGLGRSVLEIPPPLHREQARQHGDERVSAAGVIMDIPGIPTLLSTRQKRHGVPSCFTA</sequence>
<accession>A0ABU6VGN9</accession>
<dbReference type="EMBL" id="JASCZI010151378">
    <property type="protein sequence ID" value="MED6172446.1"/>
    <property type="molecule type" value="Genomic_DNA"/>
</dbReference>
<reference evidence="1 2" key="1">
    <citation type="journal article" date="2023" name="Plants (Basel)">
        <title>Bridging the Gap: Combining Genomics and Transcriptomics Approaches to Understand Stylosanthes scabra, an Orphan Legume from the Brazilian Caatinga.</title>
        <authorList>
            <person name="Ferreira-Neto J.R.C."/>
            <person name="da Silva M.D."/>
            <person name="Binneck E."/>
            <person name="de Melo N.F."/>
            <person name="da Silva R.H."/>
            <person name="de Melo A.L.T.M."/>
            <person name="Pandolfi V."/>
            <person name="Bustamante F.O."/>
            <person name="Brasileiro-Vidal A.C."/>
            <person name="Benko-Iseppon A.M."/>
        </authorList>
    </citation>
    <scope>NUCLEOTIDE SEQUENCE [LARGE SCALE GENOMIC DNA]</scope>
    <source>
        <tissue evidence="1">Leaves</tissue>
    </source>
</reference>
<evidence type="ECO:0000313" key="1">
    <source>
        <dbReference type="EMBL" id="MED6172446.1"/>
    </source>
</evidence>
<dbReference type="Proteomes" id="UP001341840">
    <property type="component" value="Unassembled WGS sequence"/>
</dbReference>
<dbReference type="InterPro" id="IPR044824">
    <property type="entry name" value="MAIN-like"/>
</dbReference>